<dbReference type="InterPro" id="IPR005181">
    <property type="entry name" value="SASA"/>
</dbReference>
<sequence length="665" mass="70925">MRRPAAVVLALLAASLVVVPTPASAATACDAAAAGFTPVLQLDLPERANYLNTTPPYSLDRTAEIGSNFDRVGYCLELDGQWVWTAMEPFSTDARRIGLPTRPGEIVRQRVGDLDVRSNVPGVTEGTGQSGYLEMWPNQYAKTASAQVANGSAATYDADDSPTTPLGYGSFQVSQVGPTRPSTVPAKPVFAINTFTQSSASLLSLGIGARPTADPDWTFADNAAQYTQRRLTAYVRTSLVSLTQAPQDRQLIPRDATGRATVPVAGRMTDPRVKSVQLTVTGNGETEVYTSASRDFRFTPRIKAGLHEYTFELKALGRVVARRDGIVSGDAYVVQGQSNAEASMYNGAASGEESPYLRSFGSPVSDPSISAADRVWGYATGDVSRQSGSVGQWAIRMGRQLVNKYKVPIALINGAHGGQPISFFQRNDANPDDITTNYGRLRQRLTAAGVMGHLRGVLWYQGESDNDNAAVHVSGFTSLLQDWRSDFGTTPKYYVYQVRTSPCSNSTLTNLREAQREMGDTLGVTVLSTTGLSGHDGCHYAYAGGYRDMGDHAYAVLARDLYGGPSAGVAPPNPRDVTASGSQLTVRLRSNDPLTVQDGVAADFRVDGAAVTVTSVAYQPGKLVLQLSGPPTGATALTYQAHLRAGPWITNAIGTGLLTFTLPIS</sequence>
<evidence type="ECO:0000313" key="5">
    <source>
        <dbReference type="Proteomes" id="UP000294225"/>
    </source>
</evidence>
<dbReference type="Proteomes" id="UP000294225">
    <property type="component" value="Unassembled WGS sequence"/>
</dbReference>
<keyword evidence="2" id="KW-0732">Signal</keyword>
<dbReference type="InterPro" id="IPR036514">
    <property type="entry name" value="SGNH_hydro_sf"/>
</dbReference>
<organism evidence="4 5">
    <name type="scientific">Kribbella speibonae</name>
    <dbReference type="NCBI Taxonomy" id="1572660"/>
    <lineage>
        <taxon>Bacteria</taxon>
        <taxon>Bacillati</taxon>
        <taxon>Actinomycetota</taxon>
        <taxon>Actinomycetes</taxon>
        <taxon>Propionibacteriales</taxon>
        <taxon>Kribbellaceae</taxon>
        <taxon>Kribbella</taxon>
    </lineage>
</organism>
<reference evidence="4 5" key="1">
    <citation type="submission" date="2019-02" db="EMBL/GenBank/DDBJ databases">
        <title>Kribbella capetownensis sp. nov. and Kribbella speibonae sp. nov., isolated from soil.</title>
        <authorList>
            <person name="Curtis S.M."/>
            <person name="Norton I."/>
            <person name="Everest G.J."/>
            <person name="Meyers P.R."/>
        </authorList>
    </citation>
    <scope>NUCLEOTIDE SEQUENCE [LARGE SCALE GENOMIC DNA]</scope>
    <source>
        <strain evidence="4 5">YM55</strain>
    </source>
</reference>
<dbReference type="AlphaFoldDB" id="A0A4R0J561"/>
<feature type="chain" id="PRO_5020880271" description="Sialate O-acetylesterase domain-containing protein" evidence="2">
    <location>
        <begin position="26"/>
        <end position="665"/>
    </location>
</feature>
<evidence type="ECO:0000259" key="3">
    <source>
        <dbReference type="Pfam" id="PF03629"/>
    </source>
</evidence>
<dbReference type="Pfam" id="PF03629">
    <property type="entry name" value="SASA"/>
    <property type="match status" value="1"/>
</dbReference>
<dbReference type="PANTHER" id="PTHR31988">
    <property type="entry name" value="ESTERASE, PUTATIVE (DUF303)-RELATED"/>
    <property type="match status" value="1"/>
</dbReference>
<dbReference type="GO" id="GO:0016787">
    <property type="term" value="F:hydrolase activity"/>
    <property type="evidence" value="ECO:0007669"/>
    <property type="project" value="UniProtKB-KW"/>
</dbReference>
<dbReference type="PANTHER" id="PTHR31988:SF19">
    <property type="entry name" value="9-O-ACETYL-N-ACETYLNEURAMINIC ACID DEACETYLASE-RELATED"/>
    <property type="match status" value="1"/>
</dbReference>
<feature type="signal peptide" evidence="2">
    <location>
        <begin position="1"/>
        <end position="25"/>
    </location>
</feature>
<accession>A0A4R0J561</accession>
<dbReference type="EMBL" id="SJKC01000001">
    <property type="protein sequence ID" value="TCC40887.1"/>
    <property type="molecule type" value="Genomic_DNA"/>
</dbReference>
<gene>
    <name evidence="4" type="ORF">E0H92_04175</name>
</gene>
<evidence type="ECO:0000256" key="2">
    <source>
        <dbReference type="SAM" id="SignalP"/>
    </source>
</evidence>
<keyword evidence="1" id="KW-0378">Hydrolase</keyword>
<name>A0A4R0J561_9ACTN</name>
<evidence type="ECO:0000313" key="4">
    <source>
        <dbReference type="EMBL" id="TCC40887.1"/>
    </source>
</evidence>
<feature type="domain" description="Sialate O-acetylesterase" evidence="3">
    <location>
        <begin position="370"/>
        <end position="542"/>
    </location>
</feature>
<comment type="caution">
    <text evidence="4">The sequence shown here is derived from an EMBL/GenBank/DDBJ whole genome shotgun (WGS) entry which is preliminary data.</text>
</comment>
<proteinExistence type="predicted"/>
<dbReference type="Gene3D" id="3.40.50.1110">
    <property type="entry name" value="SGNH hydrolase"/>
    <property type="match status" value="1"/>
</dbReference>
<evidence type="ECO:0000256" key="1">
    <source>
        <dbReference type="ARBA" id="ARBA00022801"/>
    </source>
</evidence>
<protein>
    <recommendedName>
        <fullName evidence="3">Sialate O-acetylesterase domain-containing protein</fullName>
    </recommendedName>
</protein>
<dbReference type="InterPro" id="IPR052940">
    <property type="entry name" value="Carb_Esterase_6"/>
</dbReference>
<dbReference type="PROSITE" id="PS51257">
    <property type="entry name" value="PROKAR_LIPOPROTEIN"/>
    <property type="match status" value="1"/>
</dbReference>
<dbReference type="SUPFAM" id="SSF52266">
    <property type="entry name" value="SGNH hydrolase"/>
    <property type="match status" value="1"/>
</dbReference>
<dbReference type="RefSeq" id="WP_131495431.1">
    <property type="nucleotide sequence ID" value="NZ_SJKC01000001.1"/>
</dbReference>